<dbReference type="RefSeq" id="WP_153511303.1">
    <property type="nucleotide sequence ID" value="NZ_CP045652.1"/>
</dbReference>
<gene>
    <name evidence="2" type="ORF">GFH32_08900</name>
</gene>
<sequence>MRKALLILINISCCLLGSVYAQQKQQTLSSSPDKFAIGVFWPPVWEFSNEEQYKWIGEANIDFVENVKNAKMFSEEHNMHLLALAAKYGFKVTVADPRIFGTDAEIAEAVATYKNHKALEGYYIKDEPDSTEFPWASTIYKKLIALDPVHVPHVNLFPNFVIPSYETNHVERWVNLVGADKLKYLTFDQYPFMANGRIRPTYYENLDIIRRVGLKYKVRTAAYLQSVGIIDAYKRPSESELRFNIYSALAYGIKRPVWFTYWTPTNAGKEIFTDAIIDPYGRKTDLYEPFQKLNKEVKQISEILFNSEALEVYHVGADSAIAIQSLPVDFVIQPTSNADDLIITKFLHKNGDQYIMMVNKSLTVAKTLSFKILDSGVKQLTSLTVKDQSLKKEGLSIDKQRTFSLNLLPGEGRMLLLGR</sequence>
<evidence type="ECO:0000313" key="2">
    <source>
        <dbReference type="EMBL" id="QGA26438.1"/>
    </source>
</evidence>
<feature type="chain" id="PRO_5025017137" description="Glycoside hydrolase family 42 N-terminal domain-containing protein" evidence="1">
    <location>
        <begin position="22"/>
        <end position="419"/>
    </location>
</feature>
<keyword evidence="3" id="KW-1185">Reference proteome</keyword>
<name>A0A5Q0QF73_9SPHI</name>
<dbReference type="KEGG" id="sphe:GFH32_08900"/>
<evidence type="ECO:0000313" key="3">
    <source>
        <dbReference type="Proteomes" id="UP000326921"/>
    </source>
</evidence>
<reference evidence="2 3" key="1">
    <citation type="submission" date="2019-10" db="EMBL/GenBank/DDBJ databases">
        <authorList>
            <person name="Dong K."/>
        </authorList>
    </citation>
    <scope>NUCLEOTIDE SEQUENCE [LARGE SCALE GENOMIC DNA]</scope>
    <source>
        <strain evidence="3">dk4302</strain>
    </source>
</reference>
<evidence type="ECO:0000256" key="1">
    <source>
        <dbReference type="SAM" id="SignalP"/>
    </source>
</evidence>
<evidence type="ECO:0008006" key="4">
    <source>
        <dbReference type="Google" id="ProtNLM"/>
    </source>
</evidence>
<dbReference type="Proteomes" id="UP000326921">
    <property type="component" value="Chromosome"/>
</dbReference>
<keyword evidence="1" id="KW-0732">Signal</keyword>
<accession>A0A5Q0QF73</accession>
<dbReference type="AlphaFoldDB" id="A0A5Q0QF73"/>
<dbReference type="EMBL" id="CP045652">
    <property type="protein sequence ID" value="QGA26438.1"/>
    <property type="molecule type" value="Genomic_DNA"/>
</dbReference>
<dbReference type="Gene3D" id="3.20.20.80">
    <property type="entry name" value="Glycosidases"/>
    <property type="match status" value="1"/>
</dbReference>
<feature type="signal peptide" evidence="1">
    <location>
        <begin position="1"/>
        <end position="21"/>
    </location>
</feature>
<organism evidence="2 3">
    <name type="scientific">Sphingobacterium zhuxiongii</name>
    <dbReference type="NCBI Taxonomy" id="2662364"/>
    <lineage>
        <taxon>Bacteria</taxon>
        <taxon>Pseudomonadati</taxon>
        <taxon>Bacteroidota</taxon>
        <taxon>Sphingobacteriia</taxon>
        <taxon>Sphingobacteriales</taxon>
        <taxon>Sphingobacteriaceae</taxon>
        <taxon>Sphingobacterium</taxon>
    </lineage>
</organism>
<proteinExistence type="predicted"/>
<protein>
    <recommendedName>
        <fullName evidence="4">Glycoside hydrolase family 42 N-terminal domain-containing protein</fullName>
    </recommendedName>
</protein>